<evidence type="ECO:0000313" key="1">
    <source>
        <dbReference type="EMBL" id="TFK65243.1"/>
    </source>
</evidence>
<feature type="non-terminal residue" evidence="1">
    <location>
        <position position="59"/>
    </location>
</feature>
<protein>
    <submittedName>
        <fullName evidence="1">Uncharacterized protein</fullName>
    </submittedName>
</protein>
<keyword evidence="2" id="KW-1185">Reference proteome</keyword>
<sequence>MYNTRFFPQEIAETIIAELWRDSDSITLRSCALVCKSFCPPSQRQLFRIIFITRRKDFL</sequence>
<evidence type="ECO:0000313" key="2">
    <source>
        <dbReference type="Proteomes" id="UP000308600"/>
    </source>
</evidence>
<name>A0ACD3AH68_9AGAR</name>
<gene>
    <name evidence="1" type="ORF">BDN72DRAFT_845776</name>
</gene>
<proteinExistence type="predicted"/>
<dbReference type="Proteomes" id="UP000308600">
    <property type="component" value="Unassembled WGS sequence"/>
</dbReference>
<reference evidence="1 2" key="1">
    <citation type="journal article" date="2019" name="Nat. Ecol. Evol.">
        <title>Megaphylogeny resolves global patterns of mushroom evolution.</title>
        <authorList>
            <person name="Varga T."/>
            <person name="Krizsan K."/>
            <person name="Foldi C."/>
            <person name="Dima B."/>
            <person name="Sanchez-Garcia M."/>
            <person name="Sanchez-Ramirez S."/>
            <person name="Szollosi G.J."/>
            <person name="Szarkandi J.G."/>
            <person name="Papp V."/>
            <person name="Albert L."/>
            <person name="Andreopoulos W."/>
            <person name="Angelini C."/>
            <person name="Antonin V."/>
            <person name="Barry K.W."/>
            <person name="Bougher N.L."/>
            <person name="Buchanan P."/>
            <person name="Buyck B."/>
            <person name="Bense V."/>
            <person name="Catcheside P."/>
            <person name="Chovatia M."/>
            <person name="Cooper J."/>
            <person name="Damon W."/>
            <person name="Desjardin D."/>
            <person name="Finy P."/>
            <person name="Geml J."/>
            <person name="Haridas S."/>
            <person name="Hughes K."/>
            <person name="Justo A."/>
            <person name="Karasinski D."/>
            <person name="Kautmanova I."/>
            <person name="Kiss B."/>
            <person name="Kocsube S."/>
            <person name="Kotiranta H."/>
            <person name="LaButti K.M."/>
            <person name="Lechner B.E."/>
            <person name="Liimatainen K."/>
            <person name="Lipzen A."/>
            <person name="Lukacs Z."/>
            <person name="Mihaltcheva S."/>
            <person name="Morgado L.N."/>
            <person name="Niskanen T."/>
            <person name="Noordeloos M.E."/>
            <person name="Ohm R.A."/>
            <person name="Ortiz-Santana B."/>
            <person name="Ovrebo C."/>
            <person name="Racz N."/>
            <person name="Riley R."/>
            <person name="Savchenko A."/>
            <person name="Shiryaev A."/>
            <person name="Soop K."/>
            <person name="Spirin V."/>
            <person name="Szebenyi C."/>
            <person name="Tomsovsky M."/>
            <person name="Tulloss R.E."/>
            <person name="Uehling J."/>
            <person name="Grigoriev I.V."/>
            <person name="Vagvolgyi C."/>
            <person name="Papp T."/>
            <person name="Martin F.M."/>
            <person name="Miettinen O."/>
            <person name="Hibbett D.S."/>
            <person name="Nagy L.G."/>
        </authorList>
    </citation>
    <scope>NUCLEOTIDE SEQUENCE [LARGE SCALE GENOMIC DNA]</scope>
    <source>
        <strain evidence="1 2">NL-1719</strain>
    </source>
</reference>
<dbReference type="EMBL" id="ML208443">
    <property type="protein sequence ID" value="TFK65243.1"/>
    <property type="molecule type" value="Genomic_DNA"/>
</dbReference>
<accession>A0ACD3AH68</accession>
<organism evidence="1 2">
    <name type="scientific">Pluteus cervinus</name>
    <dbReference type="NCBI Taxonomy" id="181527"/>
    <lineage>
        <taxon>Eukaryota</taxon>
        <taxon>Fungi</taxon>
        <taxon>Dikarya</taxon>
        <taxon>Basidiomycota</taxon>
        <taxon>Agaricomycotina</taxon>
        <taxon>Agaricomycetes</taxon>
        <taxon>Agaricomycetidae</taxon>
        <taxon>Agaricales</taxon>
        <taxon>Pluteineae</taxon>
        <taxon>Pluteaceae</taxon>
        <taxon>Pluteus</taxon>
    </lineage>
</organism>